<dbReference type="PROSITE" id="PS51340">
    <property type="entry name" value="MOSC"/>
    <property type="match status" value="1"/>
</dbReference>
<dbReference type="AlphaFoldDB" id="X5MEA4"/>
<dbReference type="EMBL" id="HG966617">
    <property type="protein sequence ID" value="CDO59124.1"/>
    <property type="molecule type" value="Genomic_DNA"/>
</dbReference>
<dbReference type="HOGENOM" id="CLU_028286_5_0_5"/>
<dbReference type="Pfam" id="PF03476">
    <property type="entry name" value="MOSC_N"/>
    <property type="match status" value="1"/>
</dbReference>
<accession>X5MEA4</accession>
<evidence type="ECO:0000259" key="1">
    <source>
        <dbReference type="PROSITE" id="PS51340"/>
    </source>
</evidence>
<name>X5MEA4_9HYPH</name>
<dbReference type="InterPro" id="IPR011037">
    <property type="entry name" value="Pyrv_Knase-like_insert_dom_sf"/>
</dbReference>
<dbReference type="InterPro" id="IPR005302">
    <property type="entry name" value="MoCF_Sase_C"/>
</dbReference>
<dbReference type="InterPro" id="IPR005303">
    <property type="entry name" value="MOCOS_middle"/>
</dbReference>
<dbReference type="GO" id="GO:0003824">
    <property type="term" value="F:catalytic activity"/>
    <property type="evidence" value="ECO:0007669"/>
    <property type="project" value="InterPro"/>
</dbReference>
<sequence length="264" mass="29140">MADSRVTALYRYPVKGLSPEELPKVSLKAGGTMPWDRAFAIENGTTDFDPADPQYFPKTKFLMLAKNERLATLETRFDDDSGTLTVLRRDKGGKAKQVAKGDITSRIGRQLIEHFLTSYMEDDLRGPPRIVTVPDAAGAGFSFSDVPMKVLSLINLASVRDLERVTGEPVDPLRFRGNVYVDGLPAWSELEWENKTFSIGSLKVKGILRTQRCAATNVNPTTAKRDMNVPQTLRIGYGHMDMGLYCEVLEDGNLATGDVLTPPA</sequence>
<evidence type="ECO:0000313" key="3">
    <source>
        <dbReference type="Proteomes" id="UP000032160"/>
    </source>
</evidence>
<dbReference type="GO" id="GO:0030151">
    <property type="term" value="F:molybdenum ion binding"/>
    <property type="evidence" value="ECO:0007669"/>
    <property type="project" value="InterPro"/>
</dbReference>
<dbReference type="STRING" id="1458461.BN1012_Phect910"/>
<gene>
    <name evidence="2" type="ORF">BN1012_Phect910</name>
</gene>
<dbReference type="Pfam" id="PF03473">
    <property type="entry name" value="MOSC"/>
    <property type="match status" value="1"/>
</dbReference>
<keyword evidence="3" id="KW-1185">Reference proteome</keyword>
<dbReference type="OrthoDB" id="581532at2"/>
<evidence type="ECO:0000313" key="2">
    <source>
        <dbReference type="EMBL" id="CDO59124.1"/>
    </source>
</evidence>
<reference evidence="2 3" key="1">
    <citation type="journal article" date="2014" name="Front. Genet.">
        <title>Genome and metabolic network of "Candidatus Phaeomarinobacter ectocarpi" Ec32, a new candidate genus of Alphaproteobacteria frequently associated with brown algae.</title>
        <authorList>
            <person name="Dittami S.M."/>
            <person name="Barbeyron T."/>
            <person name="Boyen C."/>
            <person name="Cambefort J."/>
            <person name="Collet G."/>
            <person name="Delage L."/>
            <person name="Gobet A."/>
            <person name="Groisillier A."/>
            <person name="Leblanc C."/>
            <person name="Michel G."/>
            <person name="Scornet D."/>
            <person name="Siegel A."/>
            <person name="Tapia J.E."/>
            <person name="Tonon T."/>
        </authorList>
    </citation>
    <scope>NUCLEOTIDE SEQUENCE [LARGE SCALE GENOMIC DNA]</scope>
    <source>
        <strain evidence="2 3">Ec32</strain>
    </source>
</reference>
<organism evidence="2 3">
    <name type="scientific">Candidatus Phaeomarinibacter ectocarpi</name>
    <dbReference type="NCBI Taxonomy" id="1458461"/>
    <lineage>
        <taxon>Bacteria</taxon>
        <taxon>Pseudomonadati</taxon>
        <taxon>Pseudomonadota</taxon>
        <taxon>Alphaproteobacteria</taxon>
        <taxon>Hyphomicrobiales</taxon>
        <taxon>Parvibaculaceae</taxon>
        <taxon>Candidatus Phaeomarinibacter</taxon>
    </lineage>
</organism>
<dbReference type="GO" id="GO:0030170">
    <property type="term" value="F:pyridoxal phosphate binding"/>
    <property type="evidence" value="ECO:0007669"/>
    <property type="project" value="InterPro"/>
</dbReference>
<feature type="domain" description="MOSC" evidence="1">
    <location>
        <begin position="105"/>
        <end position="263"/>
    </location>
</feature>
<protein>
    <submittedName>
        <fullName evidence="2">MOSC domain</fullName>
    </submittedName>
</protein>
<dbReference type="PATRIC" id="fig|1458461.3.peg.910"/>
<proteinExistence type="predicted"/>
<dbReference type="SUPFAM" id="SSF50800">
    <property type="entry name" value="PK beta-barrel domain-like"/>
    <property type="match status" value="1"/>
</dbReference>
<dbReference type="RefSeq" id="WP_043949877.1">
    <property type="nucleotide sequence ID" value="NZ_HG966617.1"/>
</dbReference>
<dbReference type="Proteomes" id="UP000032160">
    <property type="component" value="Chromosome I"/>
</dbReference>
<dbReference type="KEGG" id="pect:BN1012_Phect910"/>